<dbReference type="Pfam" id="PF06228">
    <property type="entry name" value="ChuX_HutX"/>
    <property type="match status" value="1"/>
</dbReference>
<dbReference type="Proteomes" id="UP000076023">
    <property type="component" value="Unassembled WGS sequence"/>
</dbReference>
<dbReference type="GO" id="GO:0006826">
    <property type="term" value="P:iron ion transport"/>
    <property type="evidence" value="ECO:0007669"/>
    <property type="project" value="InterPro"/>
</dbReference>
<evidence type="ECO:0000313" key="2">
    <source>
        <dbReference type="EMBL" id="GAT35171.1"/>
    </source>
</evidence>
<protein>
    <submittedName>
        <fullName evidence="2">Haemin-degrading HemS.ChuX domain-containing protein</fullName>
    </submittedName>
</protein>
<keyword evidence="3" id="KW-1185">Reference proteome</keyword>
<proteinExistence type="predicted"/>
<dbReference type="STRING" id="690879.TSACC_3235"/>
<dbReference type="InterPro" id="IPR007845">
    <property type="entry name" value="HemS/ChuX_dom"/>
</dbReference>
<reference evidence="3" key="1">
    <citation type="journal article" date="2017" name="Genome Announc.">
        <title>Draft Genome Sequence of Terrimicrobium sacchariphilum NM-5T, a Facultative Anaerobic Soil Bacterium of the Class Spartobacteria.</title>
        <authorList>
            <person name="Qiu Y.L."/>
            <person name="Tourlousse D.M."/>
            <person name="Matsuura N."/>
            <person name="Ohashi A."/>
            <person name="Sekiguchi Y."/>
        </authorList>
    </citation>
    <scope>NUCLEOTIDE SEQUENCE [LARGE SCALE GENOMIC DNA]</scope>
    <source>
        <strain evidence="3">NM-5</strain>
    </source>
</reference>
<comment type="caution">
    <text evidence="2">The sequence shown here is derived from an EMBL/GenBank/DDBJ whole genome shotgun (WGS) entry which is preliminary data.</text>
</comment>
<dbReference type="Pfam" id="PF05171">
    <property type="entry name" value="HemS"/>
    <property type="match status" value="1"/>
</dbReference>
<dbReference type="SUPFAM" id="SSF144064">
    <property type="entry name" value="Heme iron utilization protein-like"/>
    <property type="match status" value="1"/>
</dbReference>
<dbReference type="InterPro" id="IPR010413">
    <property type="entry name" value="HutX-like"/>
</dbReference>
<name>A0A146GCT6_TERSA</name>
<dbReference type="AlphaFoldDB" id="A0A146GCT6"/>
<organism evidence="2 3">
    <name type="scientific">Terrimicrobium sacchariphilum</name>
    <dbReference type="NCBI Taxonomy" id="690879"/>
    <lineage>
        <taxon>Bacteria</taxon>
        <taxon>Pseudomonadati</taxon>
        <taxon>Verrucomicrobiota</taxon>
        <taxon>Terrimicrobiia</taxon>
        <taxon>Terrimicrobiales</taxon>
        <taxon>Terrimicrobiaceae</taxon>
        <taxon>Terrimicrobium</taxon>
    </lineage>
</organism>
<dbReference type="InParanoid" id="A0A146GCT6"/>
<evidence type="ECO:0000313" key="3">
    <source>
        <dbReference type="Proteomes" id="UP000076023"/>
    </source>
</evidence>
<accession>A0A146GCT6</accession>
<dbReference type="InterPro" id="IPR053733">
    <property type="entry name" value="Heme_Transport_Util_sf"/>
</dbReference>
<gene>
    <name evidence="2" type="ORF">TSACC_3235</name>
</gene>
<sequence>MKAVSPTHIRVRGARMEVSLHDQWPQMLYGLKAWGEVLVITRNGSAVLGQTREYPELRFSHDFIHARSPEDAFDMDFPPFHSARLVVEERGEHFAYYVEFLDGRGDVLHKVCTTNASDMEQVLIWTEFHQGLSRPDESPMAALAHRWRRVQQRHWFGIEEAEEVQENSLSLLLLEARKRRFPIRLMTGNEGVVQAATMIPQRLVPSNGWMFCSDDTTGLHYDPETFGSLVVHHLSELQDHPPVSVLKCFDDRGELCLAVAPPEPDLLAEWGSLLNAAVCPR</sequence>
<dbReference type="EMBL" id="BDCO01000003">
    <property type="protein sequence ID" value="GAT35171.1"/>
    <property type="molecule type" value="Genomic_DNA"/>
</dbReference>
<dbReference type="Gene3D" id="3.40.1570.10">
    <property type="entry name" value="HemS/ChuS/ChuX like domains"/>
    <property type="match status" value="2"/>
</dbReference>
<feature type="domain" description="Haemin-degrading HemS/ChuX" evidence="1">
    <location>
        <begin position="149"/>
        <end position="275"/>
    </location>
</feature>
<evidence type="ECO:0000259" key="1">
    <source>
        <dbReference type="Pfam" id="PF05171"/>
    </source>
</evidence>